<accession>A0A7G9QXW6</accession>
<dbReference type="Pfam" id="PF13698">
    <property type="entry name" value="DUF4156"/>
    <property type="match status" value="1"/>
</dbReference>
<feature type="chain" id="PRO_5029010285" evidence="2">
    <location>
        <begin position="22"/>
        <end position="101"/>
    </location>
</feature>
<name>A0A7G9QXW6_9GAMM</name>
<feature type="signal peptide" evidence="2">
    <location>
        <begin position="1"/>
        <end position="21"/>
    </location>
</feature>
<keyword evidence="2" id="KW-0732">Signal</keyword>
<reference evidence="3 4" key="1">
    <citation type="submission" date="2020-08" db="EMBL/GenBank/DDBJ databases">
        <title>Genome sequence of Thermomonas brevis KACC 16975T.</title>
        <authorList>
            <person name="Hyun D.-W."/>
            <person name="Bae J.-W."/>
        </authorList>
    </citation>
    <scope>NUCLEOTIDE SEQUENCE [LARGE SCALE GENOMIC DNA]</scope>
    <source>
        <strain evidence="3 4">KACC 16975</strain>
    </source>
</reference>
<evidence type="ECO:0000256" key="2">
    <source>
        <dbReference type="SAM" id="SignalP"/>
    </source>
</evidence>
<dbReference type="Proteomes" id="UP000515977">
    <property type="component" value="Chromosome"/>
</dbReference>
<evidence type="ECO:0000313" key="3">
    <source>
        <dbReference type="EMBL" id="QNN48191.1"/>
    </source>
</evidence>
<gene>
    <name evidence="3" type="ORF">H9L17_09810</name>
</gene>
<dbReference type="KEGG" id="tbv:H9L17_09810"/>
<feature type="region of interest" description="Disordered" evidence="1">
    <location>
        <begin position="77"/>
        <end position="101"/>
    </location>
</feature>
<proteinExistence type="predicted"/>
<evidence type="ECO:0000256" key="1">
    <source>
        <dbReference type="SAM" id="MobiDB-lite"/>
    </source>
</evidence>
<protein>
    <submittedName>
        <fullName evidence="3">DUF4156 domain-containing protein</fullName>
    </submittedName>
</protein>
<dbReference type="InterPro" id="IPR025294">
    <property type="entry name" value="DUF4156"/>
</dbReference>
<dbReference type="EMBL" id="CP060711">
    <property type="protein sequence ID" value="QNN48191.1"/>
    <property type="molecule type" value="Genomic_DNA"/>
</dbReference>
<dbReference type="AlphaFoldDB" id="A0A7G9QXW6"/>
<keyword evidence="4" id="KW-1185">Reference proteome</keyword>
<sequence length="101" mass="10935">MRAILPICALLALPACTFVKMAPGAQQVKVLSAAPTGCERRADVAVSVTHKVGFYERSDTQVRDELETLARNEAPGLGANRISPLGPPEDGSQRWTTWRCN</sequence>
<organism evidence="3 4">
    <name type="scientific">Thermomonas brevis</name>
    <dbReference type="NCBI Taxonomy" id="215691"/>
    <lineage>
        <taxon>Bacteria</taxon>
        <taxon>Pseudomonadati</taxon>
        <taxon>Pseudomonadota</taxon>
        <taxon>Gammaproteobacteria</taxon>
        <taxon>Lysobacterales</taxon>
        <taxon>Lysobacteraceae</taxon>
        <taxon>Thermomonas</taxon>
    </lineage>
</organism>
<evidence type="ECO:0000313" key="4">
    <source>
        <dbReference type="Proteomes" id="UP000515977"/>
    </source>
</evidence>